<evidence type="ECO:0000313" key="2">
    <source>
        <dbReference type="Proteomes" id="UP001497482"/>
    </source>
</evidence>
<dbReference type="EMBL" id="OZ035828">
    <property type="protein sequence ID" value="CAL1608741.1"/>
    <property type="molecule type" value="Genomic_DNA"/>
</dbReference>
<dbReference type="AlphaFoldDB" id="A0AAV2M5U4"/>
<accession>A0AAV2M5U4</accession>
<sequence length="99" mass="11371">MQGRHLDPSVLASFQNILDSGYLLQKANEAKEETGNEERSIVPLWIRMAAPDALSPEPVALYLHRWEEGDLIFRVRGRLVSTPFQKYTQLDKMGQNEEE</sequence>
<evidence type="ECO:0000313" key="1">
    <source>
        <dbReference type="EMBL" id="CAL1608741.1"/>
    </source>
</evidence>
<keyword evidence="2" id="KW-1185">Reference proteome</keyword>
<proteinExistence type="predicted"/>
<organism evidence="1 2">
    <name type="scientific">Knipowitschia caucasica</name>
    <name type="common">Caucasian dwarf goby</name>
    <name type="synonym">Pomatoschistus caucasicus</name>
    <dbReference type="NCBI Taxonomy" id="637954"/>
    <lineage>
        <taxon>Eukaryota</taxon>
        <taxon>Metazoa</taxon>
        <taxon>Chordata</taxon>
        <taxon>Craniata</taxon>
        <taxon>Vertebrata</taxon>
        <taxon>Euteleostomi</taxon>
        <taxon>Actinopterygii</taxon>
        <taxon>Neopterygii</taxon>
        <taxon>Teleostei</taxon>
        <taxon>Neoteleostei</taxon>
        <taxon>Acanthomorphata</taxon>
        <taxon>Gobiaria</taxon>
        <taxon>Gobiiformes</taxon>
        <taxon>Gobioidei</taxon>
        <taxon>Gobiidae</taxon>
        <taxon>Gobiinae</taxon>
        <taxon>Knipowitschia</taxon>
    </lineage>
</organism>
<protein>
    <submittedName>
        <fullName evidence="1">Uncharacterized protein</fullName>
    </submittedName>
</protein>
<name>A0AAV2M5U4_KNICA</name>
<reference evidence="1 2" key="1">
    <citation type="submission" date="2024-04" db="EMBL/GenBank/DDBJ databases">
        <authorList>
            <person name="Waldvogel A.-M."/>
            <person name="Schoenle A."/>
        </authorList>
    </citation>
    <scope>NUCLEOTIDE SEQUENCE [LARGE SCALE GENOMIC DNA]</scope>
</reference>
<dbReference type="Proteomes" id="UP001497482">
    <property type="component" value="Chromosome 6"/>
</dbReference>
<gene>
    <name evidence="1" type="ORF">KC01_LOCUS35613</name>
</gene>